<dbReference type="eggNOG" id="COG1433">
    <property type="taxonomic scope" value="Bacteria"/>
</dbReference>
<dbReference type="PANTHER" id="PTHR42983:SF1">
    <property type="entry name" value="IRON-MOLYBDENUM PROTEIN"/>
    <property type="match status" value="1"/>
</dbReference>
<proteinExistence type="predicted"/>
<dbReference type="PANTHER" id="PTHR42983">
    <property type="entry name" value="DINITROGENASE IRON-MOLYBDENUM COFACTOR PROTEIN-RELATED"/>
    <property type="match status" value="1"/>
</dbReference>
<dbReference type="HOGENOM" id="CLU_104194_2_0_9"/>
<evidence type="ECO:0000313" key="2">
    <source>
        <dbReference type="EMBL" id="AEG60909.1"/>
    </source>
</evidence>
<protein>
    <submittedName>
        <fullName evidence="2">Dinitrogenase iron-molybdenum cofactor biosynthesis protein</fullName>
    </submittedName>
</protein>
<dbReference type="InterPro" id="IPR003731">
    <property type="entry name" value="Di-Nase_FeMo-co_biosynth"/>
</dbReference>
<gene>
    <name evidence="2" type="ordered locus">Desru_2683</name>
</gene>
<sequence length="128" mass="13693">MKIAIPARNGKVNEHFGSTEEFAILELENGKVINKKMISNEGLQHDHGGIANMLKNEKIEAIICGGIGGHMMQALQMMGLKVVNGASGSLESVSEAYANNCLVTRPVQCGCGGDHHHHHHHHGGGCNH</sequence>
<accession>F6DR74</accession>
<dbReference type="STRING" id="696281.Desru_2683"/>
<dbReference type="OrthoDB" id="280278at2"/>
<dbReference type="SUPFAM" id="SSF53146">
    <property type="entry name" value="Nitrogenase accessory factor-like"/>
    <property type="match status" value="1"/>
</dbReference>
<dbReference type="EMBL" id="CP002780">
    <property type="protein sequence ID" value="AEG60909.1"/>
    <property type="molecule type" value="Genomic_DNA"/>
</dbReference>
<organism evidence="2 3">
    <name type="scientific">Desulforamulus ruminis (strain ATCC 23193 / DSM 2154 / NCIMB 8452 / DL)</name>
    <name type="common">Desulfotomaculum ruminis</name>
    <dbReference type="NCBI Taxonomy" id="696281"/>
    <lineage>
        <taxon>Bacteria</taxon>
        <taxon>Bacillati</taxon>
        <taxon>Bacillota</taxon>
        <taxon>Clostridia</taxon>
        <taxon>Eubacteriales</taxon>
        <taxon>Peptococcaceae</taxon>
        <taxon>Desulforamulus</taxon>
    </lineage>
</organism>
<name>F6DR74_DESRL</name>
<feature type="domain" description="Dinitrogenase iron-molybdenum cofactor biosynthesis" evidence="1">
    <location>
        <begin position="9"/>
        <end position="98"/>
    </location>
</feature>
<reference evidence="2 3" key="2">
    <citation type="journal article" date="2012" name="Stand. Genomic Sci.">
        <title>Complete genome sequence of the sulfate-reducing firmicute Desulfotomaculum ruminis type strain (DL(T)).</title>
        <authorList>
            <person name="Spring S."/>
            <person name="Visser M."/>
            <person name="Lu M."/>
            <person name="Copeland A."/>
            <person name="Lapidus A."/>
            <person name="Lucas S."/>
            <person name="Cheng J.F."/>
            <person name="Han C."/>
            <person name="Tapia R."/>
            <person name="Goodwin L.A."/>
            <person name="Pitluck S."/>
            <person name="Ivanova N."/>
            <person name="Land M."/>
            <person name="Hauser L."/>
            <person name="Larimer F."/>
            <person name="Rohde M."/>
            <person name="Goker M."/>
            <person name="Detter J.C."/>
            <person name="Kyrpides N.C."/>
            <person name="Woyke T."/>
            <person name="Schaap P.J."/>
            <person name="Plugge C.M."/>
            <person name="Muyzer G."/>
            <person name="Kuever J."/>
            <person name="Pereira I.A."/>
            <person name="Parshina S.N."/>
            <person name="Bernier-Latmani R."/>
            <person name="Stams A.J."/>
            <person name="Klenk H.P."/>
        </authorList>
    </citation>
    <scope>NUCLEOTIDE SEQUENCE [LARGE SCALE GENOMIC DNA]</scope>
    <source>
        <strain evidence="3">ATCC 23193 / DSM 2154 / NCIB 8452 / DL</strain>
    </source>
</reference>
<dbReference type="KEGG" id="dru:Desru_2683"/>
<dbReference type="Gene3D" id="3.30.420.130">
    <property type="entry name" value="Dinitrogenase iron-molybdenum cofactor biosynthesis domain"/>
    <property type="match status" value="1"/>
</dbReference>
<dbReference type="Proteomes" id="UP000009234">
    <property type="component" value="Chromosome"/>
</dbReference>
<dbReference type="AlphaFoldDB" id="F6DR74"/>
<dbReference type="CDD" id="cd00851">
    <property type="entry name" value="MTH1175"/>
    <property type="match status" value="1"/>
</dbReference>
<reference evidence="3" key="1">
    <citation type="submission" date="2011-05" db="EMBL/GenBank/DDBJ databases">
        <title>Complete sequence of Desulfotomaculum ruminis DSM 2154.</title>
        <authorList>
            <person name="Lucas S."/>
            <person name="Copeland A."/>
            <person name="Lapidus A."/>
            <person name="Cheng J.-F."/>
            <person name="Goodwin L."/>
            <person name="Pitluck S."/>
            <person name="Lu M."/>
            <person name="Detter J.C."/>
            <person name="Han C."/>
            <person name="Tapia R."/>
            <person name="Land M."/>
            <person name="Hauser L."/>
            <person name="Kyrpides N."/>
            <person name="Ivanova N."/>
            <person name="Mikhailova N."/>
            <person name="Pagani I."/>
            <person name="Stams A.J.M."/>
            <person name="Plugge C.M."/>
            <person name="Muyzer G."/>
            <person name="Kuever J."/>
            <person name="Parshina S.N."/>
            <person name="Ivanova A.E."/>
            <person name="Nazina T.N."/>
            <person name="Brambilla E."/>
            <person name="Spring S."/>
            <person name="Klenk H.-P."/>
            <person name="Woyke T."/>
        </authorList>
    </citation>
    <scope>NUCLEOTIDE SEQUENCE [LARGE SCALE GENOMIC DNA]</scope>
    <source>
        <strain evidence="3">ATCC 23193 / DSM 2154 / NCIB 8452 / DL</strain>
    </source>
</reference>
<keyword evidence="3" id="KW-1185">Reference proteome</keyword>
<evidence type="ECO:0000313" key="3">
    <source>
        <dbReference type="Proteomes" id="UP000009234"/>
    </source>
</evidence>
<dbReference type="InterPro" id="IPR033913">
    <property type="entry name" value="MTH1175_dom"/>
</dbReference>
<evidence type="ECO:0000259" key="1">
    <source>
        <dbReference type="Pfam" id="PF02579"/>
    </source>
</evidence>
<dbReference type="InterPro" id="IPR036105">
    <property type="entry name" value="DiNase_FeMo-co_biosyn_sf"/>
</dbReference>
<dbReference type="RefSeq" id="WP_013842665.1">
    <property type="nucleotide sequence ID" value="NC_015589.1"/>
</dbReference>
<dbReference type="Pfam" id="PF02579">
    <property type="entry name" value="Nitro_FeMo-Co"/>
    <property type="match status" value="1"/>
</dbReference>